<feature type="domain" description="Response regulatory" evidence="7">
    <location>
        <begin position="2"/>
        <end position="118"/>
    </location>
</feature>
<dbReference type="PROSITE" id="PS50110">
    <property type="entry name" value="RESPONSE_REGULATORY"/>
    <property type="match status" value="1"/>
</dbReference>
<keyword evidence="4" id="KW-0597">Phosphoprotein</keyword>
<evidence type="ECO:0000256" key="3">
    <source>
        <dbReference type="ARBA" id="ARBA00023163"/>
    </source>
</evidence>
<organism evidence="8 9">
    <name type="scientific">Paenibacillus glycinis</name>
    <dbReference type="NCBI Taxonomy" id="2697035"/>
    <lineage>
        <taxon>Bacteria</taxon>
        <taxon>Bacillati</taxon>
        <taxon>Bacillota</taxon>
        <taxon>Bacilli</taxon>
        <taxon>Bacillales</taxon>
        <taxon>Paenibacillaceae</taxon>
        <taxon>Paenibacillus</taxon>
    </lineage>
</organism>
<dbReference type="PROSITE" id="PS00041">
    <property type="entry name" value="HTH_ARAC_FAMILY_1"/>
    <property type="match status" value="1"/>
</dbReference>
<evidence type="ECO:0000259" key="6">
    <source>
        <dbReference type="PROSITE" id="PS01124"/>
    </source>
</evidence>
<proteinExistence type="predicted"/>
<keyword evidence="9" id="KW-1185">Reference proteome</keyword>
<dbReference type="InterPro" id="IPR018060">
    <property type="entry name" value="HTH_AraC"/>
</dbReference>
<dbReference type="EMBL" id="JAAAMV010000012">
    <property type="protein sequence ID" value="NBD25420.1"/>
    <property type="molecule type" value="Genomic_DNA"/>
</dbReference>
<dbReference type="PRINTS" id="PR00032">
    <property type="entry name" value="HTHARAC"/>
</dbReference>
<evidence type="ECO:0000313" key="9">
    <source>
        <dbReference type="Proteomes" id="UP000665561"/>
    </source>
</evidence>
<accession>A0ABW9XS13</accession>
<keyword evidence="2" id="KW-0238">DNA-binding</keyword>
<evidence type="ECO:0000313" key="8">
    <source>
        <dbReference type="EMBL" id="NBD25420.1"/>
    </source>
</evidence>
<gene>
    <name evidence="8" type="ORF">GT019_16175</name>
</gene>
<comment type="caution">
    <text evidence="8">The sequence shown here is derived from an EMBL/GenBank/DDBJ whole genome shotgun (WGS) entry which is preliminary data.</text>
</comment>
<dbReference type="Proteomes" id="UP000665561">
    <property type="component" value="Unassembled WGS sequence"/>
</dbReference>
<feature type="modified residue" description="4-aspartylphosphate" evidence="4">
    <location>
        <position position="53"/>
    </location>
</feature>
<dbReference type="Gene3D" id="3.40.50.2300">
    <property type="match status" value="1"/>
</dbReference>
<dbReference type="InterPro" id="IPR011006">
    <property type="entry name" value="CheY-like_superfamily"/>
</dbReference>
<evidence type="ECO:0000256" key="5">
    <source>
        <dbReference type="SAM" id="MobiDB-lite"/>
    </source>
</evidence>
<dbReference type="PANTHER" id="PTHR43280:SF10">
    <property type="entry name" value="REGULATORY PROTEIN POCR"/>
    <property type="match status" value="1"/>
</dbReference>
<dbReference type="CDD" id="cd17536">
    <property type="entry name" value="REC_YesN-like"/>
    <property type="match status" value="1"/>
</dbReference>
<feature type="region of interest" description="Disordered" evidence="5">
    <location>
        <begin position="205"/>
        <end position="259"/>
    </location>
</feature>
<reference evidence="8 9" key="1">
    <citation type="submission" date="2020-01" db="EMBL/GenBank/DDBJ databases">
        <title>Paenibacillus soybeanensis sp. nov. isolated from the nodules of soybean (Glycine max(L.) Merr).</title>
        <authorList>
            <person name="Wang H."/>
        </authorList>
    </citation>
    <scope>NUCLEOTIDE SEQUENCE [LARGE SCALE GENOMIC DNA]</scope>
    <source>
        <strain evidence="8 9">T1</strain>
    </source>
</reference>
<name>A0ABW9XS13_9BACL</name>
<keyword evidence="3" id="KW-0804">Transcription</keyword>
<feature type="domain" description="HTH araC/xylS-type" evidence="6">
    <location>
        <begin position="499"/>
        <end position="597"/>
    </location>
</feature>
<evidence type="ECO:0000259" key="7">
    <source>
        <dbReference type="PROSITE" id="PS50110"/>
    </source>
</evidence>
<dbReference type="SUPFAM" id="SSF46689">
    <property type="entry name" value="Homeodomain-like"/>
    <property type="match status" value="2"/>
</dbReference>
<dbReference type="RefSeq" id="WP_161744229.1">
    <property type="nucleotide sequence ID" value="NZ_JAAAMV010000012.1"/>
</dbReference>
<dbReference type="Pfam" id="PF00072">
    <property type="entry name" value="Response_reg"/>
    <property type="match status" value="1"/>
</dbReference>
<dbReference type="InterPro" id="IPR018062">
    <property type="entry name" value="HTH_AraC-typ_CS"/>
</dbReference>
<protein>
    <submittedName>
        <fullName evidence="8">Response regulator</fullName>
    </submittedName>
</protein>
<dbReference type="PROSITE" id="PS01124">
    <property type="entry name" value="HTH_ARAC_FAMILY_2"/>
    <property type="match status" value="1"/>
</dbReference>
<dbReference type="SMART" id="SM00448">
    <property type="entry name" value="REC"/>
    <property type="match status" value="1"/>
</dbReference>
<keyword evidence="1" id="KW-0805">Transcription regulation</keyword>
<evidence type="ECO:0000256" key="1">
    <source>
        <dbReference type="ARBA" id="ARBA00023015"/>
    </source>
</evidence>
<evidence type="ECO:0000256" key="4">
    <source>
        <dbReference type="PROSITE-ProRule" id="PRU00169"/>
    </source>
</evidence>
<dbReference type="SMART" id="SM00342">
    <property type="entry name" value="HTH_ARAC"/>
    <property type="match status" value="1"/>
</dbReference>
<dbReference type="InterPro" id="IPR001789">
    <property type="entry name" value="Sig_transdc_resp-reg_receiver"/>
</dbReference>
<dbReference type="SUPFAM" id="SSF52172">
    <property type="entry name" value="CheY-like"/>
    <property type="match status" value="1"/>
</dbReference>
<dbReference type="InterPro" id="IPR009057">
    <property type="entry name" value="Homeodomain-like_sf"/>
</dbReference>
<sequence>MNILIVDDEPRHLRGMAAMIREMRPDAQVATAKDGEAAVAIVRSGLPDVVLSDIQMPNMDGLAFLQLLEEEGLRTKVVMVSAYNLFEYAQTAIRHGAYDYLLKPVDAEKVEALLRRLEEQVAAETKERGESDSMKQRLRLASSAYRSRLLHLWLSGELPPDERTELEDWERLREADALVLTEFGPEDGECGHDYGSSFGRDAGCSSDGGFNSSPNPRHVPGCDPGSPGRDLDSTHGRNSSYNHASARDSDNLDGEQDERSFPLDTLTEQLSSAVAAFGEVCTFSLQVVPNQGMRLVTALRLGRPLSAKLEELRGALLALAERWRRRGIQASYGIGSITGGTANRQDGANIPGLYRQAQTALAYTFHAEWQGVASGEALDPPAESVFRLDGEQLFEALQEPTMAAAEAMCRGAFRELAAGGRADPKLMKDYASLTLIKIKSRTRDIVEQRIGSVLTQAAASELPACRSGEALVELLLRYLSEVHRSLAERKQGRSELAADHCLSWIQTHYREDVTLEMAAEQFHFNASYFSTLIKQRTGRSFSDHLTEARMRRAKELLAAGQLKIYEIAEQCGYRDTKYFTRMFKRQVGLSPENYKHMARPQAGKGDTP</sequence>
<dbReference type="Pfam" id="PF12833">
    <property type="entry name" value="HTH_18"/>
    <property type="match status" value="1"/>
</dbReference>
<dbReference type="InterPro" id="IPR020449">
    <property type="entry name" value="Tscrpt_reg_AraC-type_HTH"/>
</dbReference>
<evidence type="ECO:0000256" key="2">
    <source>
        <dbReference type="ARBA" id="ARBA00023125"/>
    </source>
</evidence>
<dbReference type="PANTHER" id="PTHR43280">
    <property type="entry name" value="ARAC-FAMILY TRANSCRIPTIONAL REGULATOR"/>
    <property type="match status" value="1"/>
</dbReference>
<dbReference type="Gene3D" id="1.10.10.60">
    <property type="entry name" value="Homeodomain-like"/>
    <property type="match status" value="2"/>
</dbReference>